<dbReference type="AlphaFoldDB" id="A0A451DAG7"/>
<evidence type="ECO:0000256" key="1">
    <source>
        <dbReference type="ARBA" id="ARBA00022475"/>
    </source>
</evidence>
<feature type="transmembrane region" description="Helical" evidence="5">
    <location>
        <begin position="50"/>
        <end position="68"/>
    </location>
</feature>
<dbReference type="EMBL" id="LR217715">
    <property type="protein sequence ID" value="VFP83241.1"/>
    <property type="molecule type" value="Genomic_DNA"/>
</dbReference>
<sequence>MKQCIDILPLFVFFVAYKTCNIFIASSALIMSSAIVLCLKFFLYRKVDKLSIIMLMLVVVFGTLTITLHNPNFIKWKTTVIYSVFSIALFFSHFFMPHVLIKKIFHVEMKLPEVMWRRLNIAWAIFFLLCSLANVYAISYFSEERWVDFKFFWLGGLTLLFTFLSGLYLFLCRSRQND</sequence>
<dbReference type="HAMAP" id="MF_00189">
    <property type="entry name" value="YciB"/>
    <property type="match status" value="1"/>
</dbReference>
<dbReference type="PANTHER" id="PTHR36917:SF1">
    <property type="entry name" value="INNER MEMBRANE-SPANNING PROTEIN YCIB"/>
    <property type="match status" value="1"/>
</dbReference>
<evidence type="ECO:0000256" key="5">
    <source>
        <dbReference type="HAMAP-Rule" id="MF_00189"/>
    </source>
</evidence>
<evidence type="ECO:0000313" key="6">
    <source>
        <dbReference type="EMBL" id="VFP83241.1"/>
    </source>
</evidence>
<dbReference type="OrthoDB" id="9788219at2"/>
<keyword evidence="2 5" id="KW-0812">Transmembrane</keyword>
<keyword evidence="5" id="KW-0997">Cell inner membrane</keyword>
<comment type="similarity">
    <text evidence="5">Belongs to the YciB family.</text>
</comment>
<evidence type="ECO:0000256" key="2">
    <source>
        <dbReference type="ARBA" id="ARBA00022692"/>
    </source>
</evidence>
<name>A0A451DAG7_9GAMM</name>
<keyword evidence="3 5" id="KW-1133">Transmembrane helix</keyword>
<dbReference type="PANTHER" id="PTHR36917">
    <property type="entry name" value="INTRACELLULAR SEPTATION PROTEIN A-RELATED"/>
    <property type="match status" value="1"/>
</dbReference>
<comment type="function">
    <text evidence="5">Plays a role in cell envelope biogenesis, maintenance of cell envelope integrity and membrane homeostasis.</text>
</comment>
<keyword evidence="4 5" id="KW-0472">Membrane</keyword>
<feature type="transmembrane region" description="Helical" evidence="5">
    <location>
        <begin position="121"/>
        <end position="139"/>
    </location>
</feature>
<dbReference type="Pfam" id="PF04279">
    <property type="entry name" value="IspA"/>
    <property type="match status" value="1"/>
</dbReference>
<accession>A0A451DAG7</accession>
<feature type="transmembrane region" description="Helical" evidence="5">
    <location>
        <begin position="151"/>
        <end position="171"/>
    </location>
</feature>
<feature type="transmembrane region" description="Helical" evidence="5">
    <location>
        <begin position="22"/>
        <end position="43"/>
    </location>
</feature>
<organism evidence="6 7">
    <name type="scientific">Candidatus Erwinia haradaeae</name>
    <dbReference type="NCBI Taxonomy" id="1922217"/>
    <lineage>
        <taxon>Bacteria</taxon>
        <taxon>Pseudomonadati</taxon>
        <taxon>Pseudomonadota</taxon>
        <taxon>Gammaproteobacteria</taxon>
        <taxon>Enterobacterales</taxon>
        <taxon>Erwiniaceae</taxon>
        <taxon>Erwinia</taxon>
    </lineage>
</organism>
<feature type="transmembrane region" description="Helical" evidence="5">
    <location>
        <begin position="80"/>
        <end position="101"/>
    </location>
</feature>
<evidence type="ECO:0000256" key="4">
    <source>
        <dbReference type="ARBA" id="ARBA00023136"/>
    </source>
</evidence>
<dbReference type="NCBIfam" id="TIGR00997">
    <property type="entry name" value="ispZ"/>
    <property type="match status" value="1"/>
</dbReference>
<comment type="subcellular location">
    <subcellularLocation>
        <location evidence="5">Cell inner membrane</location>
        <topology evidence="5">Multi-pass membrane protein</topology>
    </subcellularLocation>
</comment>
<dbReference type="Proteomes" id="UP000294368">
    <property type="component" value="Chromosome"/>
</dbReference>
<keyword evidence="1 5" id="KW-1003">Cell membrane</keyword>
<reference evidence="6 7" key="1">
    <citation type="submission" date="2019-02" db="EMBL/GenBank/DDBJ databases">
        <authorList>
            <person name="Manzano-Marin A."/>
            <person name="Manzano-Marin A."/>
        </authorList>
    </citation>
    <scope>NUCLEOTIDE SEQUENCE [LARGE SCALE GENOMIC DNA]</scope>
    <source>
        <strain evidence="6 7">ErCikochiana</strain>
    </source>
</reference>
<evidence type="ECO:0000313" key="7">
    <source>
        <dbReference type="Proteomes" id="UP000294368"/>
    </source>
</evidence>
<protein>
    <recommendedName>
        <fullName evidence="5">Inner membrane-spanning protein YciB</fullName>
    </recommendedName>
</protein>
<dbReference type="GO" id="GO:0005886">
    <property type="term" value="C:plasma membrane"/>
    <property type="evidence" value="ECO:0007669"/>
    <property type="project" value="UniProtKB-SubCell"/>
</dbReference>
<gene>
    <name evidence="5 6" type="primary">yciB</name>
    <name evidence="6" type="ORF">ERCIKOCA2762_484</name>
</gene>
<evidence type="ECO:0000256" key="3">
    <source>
        <dbReference type="ARBA" id="ARBA00022989"/>
    </source>
</evidence>
<proteinExistence type="inferred from homology"/>
<dbReference type="RefSeq" id="WP_157988595.1">
    <property type="nucleotide sequence ID" value="NZ_LR217715.1"/>
</dbReference>
<dbReference type="InterPro" id="IPR006008">
    <property type="entry name" value="YciB"/>
</dbReference>